<proteinExistence type="predicted"/>
<organism evidence="1 2">
    <name type="scientific">Candidatus Nomurabacteria bacterium RIFCSPLOWO2_01_FULL_46_18</name>
    <dbReference type="NCBI Taxonomy" id="1801783"/>
    <lineage>
        <taxon>Bacteria</taxon>
        <taxon>Candidatus Nomuraibacteriota</taxon>
    </lineage>
</organism>
<comment type="caution">
    <text evidence="1">The sequence shown here is derived from an EMBL/GenBank/DDBJ whole genome shotgun (WGS) entry which is preliminary data.</text>
</comment>
<accession>A0A1F6XBK7</accession>
<dbReference type="EMBL" id="MFVH01000028">
    <property type="protein sequence ID" value="OGI91466.1"/>
    <property type="molecule type" value="Genomic_DNA"/>
</dbReference>
<name>A0A1F6XBK7_9BACT</name>
<evidence type="ECO:0000313" key="2">
    <source>
        <dbReference type="Proteomes" id="UP000179381"/>
    </source>
</evidence>
<sequence>MKFNPDSPEANVPKQKESKLEKLECNIHGQLFFVRYKGELVCPLCMATMGEKDFLPEIPASKRIDTRGWVDYKNRQLPREERSDSD</sequence>
<gene>
    <name evidence="1" type="ORF">A2933_01860</name>
</gene>
<dbReference type="Proteomes" id="UP000179381">
    <property type="component" value="Unassembled WGS sequence"/>
</dbReference>
<dbReference type="AlphaFoldDB" id="A0A1F6XBK7"/>
<evidence type="ECO:0000313" key="1">
    <source>
        <dbReference type="EMBL" id="OGI91466.1"/>
    </source>
</evidence>
<protein>
    <submittedName>
        <fullName evidence="1">Uncharacterized protein</fullName>
    </submittedName>
</protein>
<reference evidence="1 2" key="1">
    <citation type="journal article" date="2016" name="Nat. Commun.">
        <title>Thousands of microbial genomes shed light on interconnected biogeochemical processes in an aquifer system.</title>
        <authorList>
            <person name="Anantharaman K."/>
            <person name="Brown C.T."/>
            <person name="Hug L.A."/>
            <person name="Sharon I."/>
            <person name="Castelle C.J."/>
            <person name="Probst A.J."/>
            <person name="Thomas B.C."/>
            <person name="Singh A."/>
            <person name="Wilkins M.J."/>
            <person name="Karaoz U."/>
            <person name="Brodie E.L."/>
            <person name="Williams K.H."/>
            <person name="Hubbard S.S."/>
            <person name="Banfield J.F."/>
        </authorList>
    </citation>
    <scope>NUCLEOTIDE SEQUENCE [LARGE SCALE GENOMIC DNA]</scope>
</reference>